<reference evidence="5 6" key="1">
    <citation type="journal article" date="2019" name="Environ. Microbiol.">
        <title>Species interactions and distinct microbial communities in high Arctic permafrost affected cryosols are associated with the CH4 and CO2 gas fluxes.</title>
        <authorList>
            <person name="Altshuler I."/>
            <person name="Hamel J."/>
            <person name="Turney S."/>
            <person name="Magnuson E."/>
            <person name="Levesque R."/>
            <person name="Greer C."/>
            <person name="Whyte L.G."/>
        </authorList>
    </citation>
    <scope>NUCLEOTIDE SEQUENCE [LARGE SCALE GENOMIC DNA]</scope>
    <source>
        <strain evidence="5 6">42</strain>
    </source>
</reference>
<dbReference type="InterPro" id="IPR009057">
    <property type="entry name" value="Homeodomain-like_sf"/>
</dbReference>
<evidence type="ECO:0000259" key="4">
    <source>
        <dbReference type="PROSITE" id="PS01124"/>
    </source>
</evidence>
<protein>
    <submittedName>
        <fullName evidence="5">AraC family transcriptional regulator</fullName>
    </submittedName>
</protein>
<gene>
    <name evidence="5" type="ORF">EAH81_01715</name>
</gene>
<dbReference type="Proteomes" id="UP000319700">
    <property type="component" value="Unassembled WGS sequence"/>
</dbReference>
<sequence>MKTIKFHKTECGVEVLLNVLHGDMLSERYLERDTYNTDFFEILLFKTAKGSLILNQQKIDITDNTIVFISPFQKRKWTLEKEGLDYTVLVFQENFLNDFFSDKFFTYRLLYFYQLNYPLKIGIEKEELQKALGQLMEIKSELINTRTDSIHIIRSLTYYLLLKFNRIYADANNLSIDRAENNFAYQFKQLLETHIRQKQRIDYYADLLNVSRITINTCVKKQFNVTATELLKQRLLFEIKNDLIHSGKTIAEIAYDLDFSEPGHLMRFFKTQTGITSSQFLSDYQNGIFS</sequence>
<dbReference type="SMART" id="SM00342">
    <property type="entry name" value="HTH_ARAC"/>
    <property type="match status" value="1"/>
</dbReference>
<dbReference type="PANTHER" id="PTHR43280">
    <property type="entry name" value="ARAC-FAMILY TRANSCRIPTIONAL REGULATOR"/>
    <property type="match status" value="1"/>
</dbReference>
<dbReference type="Gene3D" id="1.10.10.60">
    <property type="entry name" value="Homeodomain-like"/>
    <property type="match status" value="1"/>
</dbReference>
<evidence type="ECO:0000313" key="5">
    <source>
        <dbReference type="EMBL" id="TPG45343.1"/>
    </source>
</evidence>
<dbReference type="RefSeq" id="WP_140503058.1">
    <property type="nucleotide sequence ID" value="NZ_RCZH01000001.1"/>
</dbReference>
<dbReference type="OrthoDB" id="9793451at2"/>
<dbReference type="GO" id="GO:0043565">
    <property type="term" value="F:sequence-specific DNA binding"/>
    <property type="evidence" value="ECO:0007669"/>
    <property type="project" value="InterPro"/>
</dbReference>
<dbReference type="PANTHER" id="PTHR43280:SF32">
    <property type="entry name" value="TRANSCRIPTIONAL REGULATORY PROTEIN"/>
    <property type="match status" value="1"/>
</dbReference>
<dbReference type="Pfam" id="PF12833">
    <property type="entry name" value="HTH_18"/>
    <property type="match status" value="1"/>
</dbReference>
<dbReference type="GO" id="GO:0003700">
    <property type="term" value="F:DNA-binding transcription factor activity"/>
    <property type="evidence" value="ECO:0007669"/>
    <property type="project" value="InterPro"/>
</dbReference>
<evidence type="ECO:0000256" key="3">
    <source>
        <dbReference type="ARBA" id="ARBA00023163"/>
    </source>
</evidence>
<comment type="caution">
    <text evidence="5">The sequence shown here is derived from an EMBL/GenBank/DDBJ whole genome shotgun (WGS) entry which is preliminary data.</text>
</comment>
<feature type="domain" description="HTH araC/xylS-type" evidence="4">
    <location>
        <begin position="185"/>
        <end position="283"/>
    </location>
</feature>
<keyword evidence="6" id="KW-1185">Reference proteome</keyword>
<keyword evidence="2" id="KW-0238">DNA-binding</keyword>
<dbReference type="EMBL" id="RCZH01000001">
    <property type="protein sequence ID" value="TPG45343.1"/>
    <property type="molecule type" value="Genomic_DNA"/>
</dbReference>
<dbReference type="STRING" id="29533.SAMN05444387_4266"/>
<name>A0A502F7K4_9FLAO</name>
<dbReference type="AlphaFoldDB" id="A0A502F7K4"/>
<keyword evidence="1" id="KW-0805">Transcription regulation</keyword>
<organism evidence="5 6">
    <name type="scientific">Flavobacterium pectinovorum</name>
    <dbReference type="NCBI Taxonomy" id="29533"/>
    <lineage>
        <taxon>Bacteria</taxon>
        <taxon>Pseudomonadati</taxon>
        <taxon>Bacteroidota</taxon>
        <taxon>Flavobacteriia</taxon>
        <taxon>Flavobacteriales</taxon>
        <taxon>Flavobacteriaceae</taxon>
        <taxon>Flavobacterium</taxon>
    </lineage>
</organism>
<proteinExistence type="predicted"/>
<dbReference type="InterPro" id="IPR018060">
    <property type="entry name" value="HTH_AraC"/>
</dbReference>
<keyword evidence="3" id="KW-0804">Transcription</keyword>
<evidence type="ECO:0000256" key="1">
    <source>
        <dbReference type="ARBA" id="ARBA00023015"/>
    </source>
</evidence>
<evidence type="ECO:0000256" key="2">
    <source>
        <dbReference type="ARBA" id="ARBA00023125"/>
    </source>
</evidence>
<dbReference type="PROSITE" id="PS01124">
    <property type="entry name" value="HTH_ARAC_FAMILY_2"/>
    <property type="match status" value="1"/>
</dbReference>
<dbReference type="SUPFAM" id="SSF46689">
    <property type="entry name" value="Homeodomain-like"/>
    <property type="match status" value="1"/>
</dbReference>
<evidence type="ECO:0000313" key="6">
    <source>
        <dbReference type="Proteomes" id="UP000319700"/>
    </source>
</evidence>
<accession>A0A502F7K4</accession>